<proteinExistence type="predicted"/>
<dbReference type="AlphaFoldDB" id="A0A392V0B1"/>
<organism evidence="1 2">
    <name type="scientific">Trifolium medium</name>
    <dbReference type="NCBI Taxonomy" id="97028"/>
    <lineage>
        <taxon>Eukaryota</taxon>
        <taxon>Viridiplantae</taxon>
        <taxon>Streptophyta</taxon>
        <taxon>Embryophyta</taxon>
        <taxon>Tracheophyta</taxon>
        <taxon>Spermatophyta</taxon>
        <taxon>Magnoliopsida</taxon>
        <taxon>eudicotyledons</taxon>
        <taxon>Gunneridae</taxon>
        <taxon>Pentapetalae</taxon>
        <taxon>rosids</taxon>
        <taxon>fabids</taxon>
        <taxon>Fabales</taxon>
        <taxon>Fabaceae</taxon>
        <taxon>Papilionoideae</taxon>
        <taxon>50 kb inversion clade</taxon>
        <taxon>NPAAA clade</taxon>
        <taxon>Hologalegina</taxon>
        <taxon>IRL clade</taxon>
        <taxon>Trifolieae</taxon>
        <taxon>Trifolium</taxon>
    </lineage>
</organism>
<accession>A0A392V0B1</accession>
<protein>
    <submittedName>
        <fullName evidence="1">Uncharacterized protein</fullName>
    </submittedName>
</protein>
<keyword evidence="2" id="KW-1185">Reference proteome</keyword>
<feature type="non-terminal residue" evidence="1">
    <location>
        <position position="1"/>
    </location>
</feature>
<evidence type="ECO:0000313" key="2">
    <source>
        <dbReference type="Proteomes" id="UP000265520"/>
    </source>
</evidence>
<name>A0A392V0B1_9FABA</name>
<sequence length="38" mass="4158">VVGAACRAVLFRAFWLLVPARRGGAARRAGLVRRVDFC</sequence>
<comment type="caution">
    <text evidence="1">The sequence shown here is derived from an EMBL/GenBank/DDBJ whole genome shotgun (WGS) entry which is preliminary data.</text>
</comment>
<evidence type="ECO:0000313" key="1">
    <source>
        <dbReference type="EMBL" id="MCI81718.1"/>
    </source>
</evidence>
<dbReference type="Proteomes" id="UP000265520">
    <property type="component" value="Unassembled WGS sequence"/>
</dbReference>
<reference evidence="1 2" key="1">
    <citation type="journal article" date="2018" name="Front. Plant Sci.">
        <title>Red Clover (Trifolium pratense) and Zigzag Clover (T. medium) - A Picture of Genomic Similarities and Differences.</title>
        <authorList>
            <person name="Dluhosova J."/>
            <person name="Istvanek J."/>
            <person name="Nedelnik J."/>
            <person name="Repkova J."/>
        </authorList>
    </citation>
    <scope>NUCLEOTIDE SEQUENCE [LARGE SCALE GENOMIC DNA]</scope>
    <source>
        <strain evidence="2">cv. 10/8</strain>
        <tissue evidence="1">Leaf</tissue>
    </source>
</reference>
<dbReference type="EMBL" id="LXQA011025932">
    <property type="protein sequence ID" value="MCI81718.1"/>
    <property type="molecule type" value="Genomic_DNA"/>
</dbReference>